<dbReference type="AlphaFoldDB" id="A0A7J5YZ73"/>
<organism evidence="1 2">
    <name type="scientific">Dissostichus mawsoni</name>
    <name type="common">Antarctic cod</name>
    <dbReference type="NCBI Taxonomy" id="36200"/>
    <lineage>
        <taxon>Eukaryota</taxon>
        <taxon>Metazoa</taxon>
        <taxon>Chordata</taxon>
        <taxon>Craniata</taxon>
        <taxon>Vertebrata</taxon>
        <taxon>Euteleostomi</taxon>
        <taxon>Actinopterygii</taxon>
        <taxon>Neopterygii</taxon>
        <taxon>Teleostei</taxon>
        <taxon>Neoteleostei</taxon>
        <taxon>Acanthomorphata</taxon>
        <taxon>Eupercaria</taxon>
        <taxon>Perciformes</taxon>
        <taxon>Notothenioidei</taxon>
        <taxon>Nototheniidae</taxon>
        <taxon>Dissostichus</taxon>
    </lineage>
</organism>
<name>A0A7J5YZ73_DISMA</name>
<evidence type="ECO:0000313" key="2">
    <source>
        <dbReference type="Proteomes" id="UP000518266"/>
    </source>
</evidence>
<evidence type="ECO:0000313" key="1">
    <source>
        <dbReference type="EMBL" id="KAF3854726.1"/>
    </source>
</evidence>
<protein>
    <submittedName>
        <fullName evidence="1">Uncharacterized protein</fullName>
    </submittedName>
</protein>
<dbReference type="Proteomes" id="UP000518266">
    <property type="component" value="Unassembled WGS sequence"/>
</dbReference>
<keyword evidence="2" id="KW-1185">Reference proteome</keyword>
<comment type="caution">
    <text evidence="1">The sequence shown here is derived from an EMBL/GenBank/DDBJ whole genome shotgun (WGS) entry which is preliminary data.</text>
</comment>
<accession>A0A7J5YZ73</accession>
<reference evidence="1 2" key="1">
    <citation type="submission" date="2020-03" db="EMBL/GenBank/DDBJ databases">
        <title>Dissostichus mawsoni Genome sequencing and assembly.</title>
        <authorList>
            <person name="Park H."/>
        </authorList>
    </citation>
    <scope>NUCLEOTIDE SEQUENCE [LARGE SCALE GENOMIC DNA]</scope>
    <source>
        <strain evidence="1">DM0001</strain>
        <tissue evidence="1">Muscle</tissue>
    </source>
</reference>
<dbReference type="EMBL" id="JAAKFY010000007">
    <property type="protein sequence ID" value="KAF3854726.1"/>
    <property type="molecule type" value="Genomic_DNA"/>
</dbReference>
<proteinExistence type="predicted"/>
<gene>
    <name evidence="1" type="ORF">F7725_022781</name>
</gene>
<sequence>MNCVGFHYSRLCCSSIGFVCPHIFIRREDDFSKKIWINSHLDDNFNSSQSNPQPKTTYWVDWSHRGSGPMQKDSSVYMLVHKVHCDQRHDCSLLTEHRQSELSTG</sequence>